<sequence length="109" mass="12439">MVTMHGGIKIQNQLCVGIPYAQPPVGNLRWKKPFPLWTNASWCRSKNHFKATSFGSACFQLNPFLKQYEGQEDCLYLNVWTPTMDPEISLQITLLAHDSTFHRLIDGVT</sequence>
<feature type="domain" description="Carboxylesterase type B" evidence="2">
    <location>
        <begin position="16"/>
        <end position="89"/>
    </location>
</feature>
<evidence type="ECO:0000313" key="4">
    <source>
        <dbReference type="Proteomes" id="UP000887159"/>
    </source>
</evidence>
<dbReference type="InterPro" id="IPR050309">
    <property type="entry name" value="Type-B_Carboxylest/Lipase"/>
</dbReference>
<dbReference type="AlphaFoldDB" id="A0A8X6VUM7"/>
<dbReference type="InterPro" id="IPR029058">
    <property type="entry name" value="AB_hydrolase_fold"/>
</dbReference>
<dbReference type="Pfam" id="PF00135">
    <property type="entry name" value="COesterase"/>
    <property type="match status" value="1"/>
</dbReference>
<dbReference type="InterPro" id="IPR019819">
    <property type="entry name" value="Carboxylesterase_B_CS"/>
</dbReference>
<dbReference type="SUPFAM" id="SSF53474">
    <property type="entry name" value="alpha/beta-Hydrolases"/>
    <property type="match status" value="1"/>
</dbReference>
<accession>A0A8X6VUM7</accession>
<dbReference type="PROSITE" id="PS00941">
    <property type="entry name" value="CARBOXYLESTERASE_B_2"/>
    <property type="match status" value="1"/>
</dbReference>
<dbReference type="InterPro" id="IPR002018">
    <property type="entry name" value="CarbesteraseB"/>
</dbReference>
<protein>
    <submittedName>
        <fullName evidence="3">Lipase 4</fullName>
    </submittedName>
</protein>
<dbReference type="Gene3D" id="3.40.50.1820">
    <property type="entry name" value="alpha/beta hydrolase"/>
    <property type="match status" value="1"/>
</dbReference>
<evidence type="ECO:0000259" key="2">
    <source>
        <dbReference type="Pfam" id="PF00135"/>
    </source>
</evidence>
<dbReference type="EMBL" id="BMAU01021361">
    <property type="protein sequence ID" value="GFY22784.1"/>
    <property type="molecule type" value="Genomic_DNA"/>
</dbReference>
<gene>
    <name evidence="3" type="primary">NCL1_48780</name>
    <name evidence="3" type="ORF">TNCV_2180451</name>
</gene>
<dbReference type="PANTHER" id="PTHR11559">
    <property type="entry name" value="CARBOXYLESTERASE"/>
    <property type="match status" value="1"/>
</dbReference>
<keyword evidence="4" id="KW-1185">Reference proteome</keyword>
<reference evidence="3" key="1">
    <citation type="submission" date="2020-08" db="EMBL/GenBank/DDBJ databases">
        <title>Multicomponent nature underlies the extraordinary mechanical properties of spider dragline silk.</title>
        <authorList>
            <person name="Kono N."/>
            <person name="Nakamura H."/>
            <person name="Mori M."/>
            <person name="Yoshida Y."/>
            <person name="Ohtoshi R."/>
            <person name="Malay A.D."/>
            <person name="Moran D.A.P."/>
            <person name="Tomita M."/>
            <person name="Numata K."/>
            <person name="Arakawa K."/>
        </authorList>
    </citation>
    <scope>NUCLEOTIDE SEQUENCE</scope>
</reference>
<evidence type="ECO:0000313" key="3">
    <source>
        <dbReference type="EMBL" id="GFY22784.1"/>
    </source>
</evidence>
<organism evidence="3 4">
    <name type="scientific">Trichonephila clavipes</name>
    <name type="common">Golden silk orbweaver</name>
    <name type="synonym">Nephila clavipes</name>
    <dbReference type="NCBI Taxonomy" id="2585209"/>
    <lineage>
        <taxon>Eukaryota</taxon>
        <taxon>Metazoa</taxon>
        <taxon>Ecdysozoa</taxon>
        <taxon>Arthropoda</taxon>
        <taxon>Chelicerata</taxon>
        <taxon>Arachnida</taxon>
        <taxon>Araneae</taxon>
        <taxon>Araneomorphae</taxon>
        <taxon>Entelegynae</taxon>
        <taxon>Araneoidea</taxon>
        <taxon>Nephilidae</taxon>
        <taxon>Trichonephila</taxon>
    </lineage>
</organism>
<evidence type="ECO:0000256" key="1">
    <source>
        <dbReference type="ARBA" id="ARBA00023180"/>
    </source>
</evidence>
<dbReference type="Proteomes" id="UP000887159">
    <property type="component" value="Unassembled WGS sequence"/>
</dbReference>
<name>A0A8X6VUM7_TRICX</name>
<comment type="caution">
    <text evidence="3">The sequence shown here is derived from an EMBL/GenBank/DDBJ whole genome shotgun (WGS) entry which is preliminary data.</text>
</comment>
<keyword evidence="1" id="KW-0325">Glycoprotein</keyword>
<proteinExistence type="predicted"/>